<accession>A0A1B1UGL8</accession>
<sequence>MARSTNPPILDAIDLEREIEQEFRKLPIHESQPTDFAPPSIRAPNLGMPDYVEHSDGATEIGKLSAEAVVREYEAAAKDIEALGVELIERARQCETMTREALAVTEELKETAARYRAEAKRVFLQIENCSLVTAEVRKICEEMQEKIAAPATIEAKAGSEAEHPGLIQQSVPASAAHRR</sequence>
<feature type="region of interest" description="Disordered" evidence="1">
    <location>
        <begin position="158"/>
        <end position="179"/>
    </location>
</feature>
<dbReference type="RefSeq" id="WP_065729134.1">
    <property type="nucleotide sequence ID" value="NZ_CP016428.1"/>
</dbReference>
<dbReference type="EMBL" id="CP016428">
    <property type="protein sequence ID" value="ANW01918.1"/>
    <property type="molecule type" value="Genomic_DNA"/>
</dbReference>
<proteinExistence type="predicted"/>
<organism evidence="2 3">
    <name type="scientific">Bradyrhizobium icense</name>
    <dbReference type="NCBI Taxonomy" id="1274631"/>
    <lineage>
        <taxon>Bacteria</taxon>
        <taxon>Pseudomonadati</taxon>
        <taxon>Pseudomonadota</taxon>
        <taxon>Alphaproteobacteria</taxon>
        <taxon>Hyphomicrobiales</taxon>
        <taxon>Nitrobacteraceae</taxon>
        <taxon>Bradyrhizobium</taxon>
    </lineage>
</organism>
<reference evidence="2 3" key="1">
    <citation type="submission" date="2016-07" db="EMBL/GenBank/DDBJ databases">
        <title>Complete genome sequence of Bradyrhizobium icense LMTR 13T, a potential inoculant strain isolated from lima bean (Phaseolus lunatus) in Peru.</title>
        <authorList>
            <person name="Ormeno-Orrillo E."/>
            <person name="Duran D."/>
            <person name="Rogel M.A."/>
            <person name="Rey L."/>
            <person name="Imperial J."/>
            <person name="Ruiz-Argueso T."/>
            <person name="Martinez-Romero E."/>
        </authorList>
    </citation>
    <scope>NUCLEOTIDE SEQUENCE [LARGE SCALE GENOMIC DNA]</scope>
    <source>
        <strain evidence="2 3">LMTR 13</strain>
    </source>
</reference>
<evidence type="ECO:0000313" key="2">
    <source>
        <dbReference type="EMBL" id="ANW01918.1"/>
    </source>
</evidence>
<keyword evidence="3" id="KW-1185">Reference proteome</keyword>
<evidence type="ECO:0000256" key="1">
    <source>
        <dbReference type="SAM" id="MobiDB-lite"/>
    </source>
</evidence>
<dbReference type="AlphaFoldDB" id="A0A1B1UGL8"/>
<dbReference type="Proteomes" id="UP000092839">
    <property type="component" value="Chromosome"/>
</dbReference>
<name>A0A1B1UGL8_9BRAD</name>
<dbReference type="KEGG" id="bic:LMTR13_18840"/>
<protein>
    <submittedName>
        <fullName evidence="2">Uncharacterized protein</fullName>
    </submittedName>
</protein>
<evidence type="ECO:0000313" key="3">
    <source>
        <dbReference type="Proteomes" id="UP000092839"/>
    </source>
</evidence>
<gene>
    <name evidence="2" type="ORF">LMTR13_18840</name>
</gene>